<dbReference type="SUPFAM" id="SSF48452">
    <property type="entry name" value="TPR-like"/>
    <property type="match status" value="3"/>
</dbReference>
<feature type="repeat" description="TPR" evidence="1">
    <location>
        <begin position="674"/>
        <end position="707"/>
    </location>
</feature>
<dbReference type="Gene3D" id="1.25.40.10">
    <property type="entry name" value="Tetratricopeptide repeat domain"/>
    <property type="match status" value="3"/>
</dbReference>
<dbReference type="Pfam" id="PF13432">
    <property type="entry name" value="TPR_16"/>
    <property type="match status" value="2"/>
</dbReference>
<dbReference type="InterPro" id="IPR043376">
    <property type="entry name" value="NPG1-like"/>
</dbReference>
<organism evidence="2 3">
    <name type="scientific">Zostera marina</name>
    <name type="common">Eelgrass</name>
    <dbReference type="NCBI Taxonomy" id="29655"/>
    <lineage>
        <taxon>Eukaryota</taxon>
        <taxon>Viridiplantae</taxon>
        <taxon>Streptophyta</taxon>
        <taxon>Embryophyta</taxon>
        <taxon>Tracheophyta</taxon>
        <taxon>Spermatophyta</taxon>
        <taxon>Magnoliopsida</taxon>
        <taxon>Liliopsida</taxon>
        <taxon>Zosteraceae</taxon>
        <taxon>Zostera</taxon>
    </lineage>
</organism>
<dbReference type="OMA" id="NEFDIWH"/>
<evidence type="ECO:0000313" key="2">
    <source>
        <dbReference type="EMBL" id="KMZ63135.1"/>
    </source>
</evidence>
<keyword evidence="3" id="KW-1185">Reference proteome</keyword>
<dbReference type="OrthoDB" id="29013at2759"/>
<dbReference type="PANTHER" id="PTHR44102">
    <property type="entry name" value="PROTEIN NPG1"/>
    <property type="match status" value="1"/>
</dbReference>
<dbReference type="InterPro" id="IPR019734">
    <property type="entry name" value="TPR_rpt"/>
</dbReference>
<evidence type="ECO:0000256" key="1">
    <source>
        <dbReference type="PROSITE-ProRule" id="PRU00339"/>
    </source>
</evidence>
<gene>
    <name evidence="2" type="ORF">ZOSMA_425G00090</name>
</gene>
<sequence>MKPFPQVQIYDNGVNEERHSLSDLSSNNETTTVGEMHTNDMCRKSLELEAKFDEGNIQEAESSLREGLSLNYEEARALLGRLEYQKGNVEAALRVFEGIDLHAAIQRLQPTHLQKVSSRKNRSNGDLLDSVSQHAASLVLEAIYLKSLSLQKLGKITEAAQECKSVLDAIEKIFQYRIPEFMVDNKLQEIVSKAVELLPELWKQAGQYQEAMSSYRRALLSQWNLEINCCTRIQKRFVVCLLYSGVEAGPPSLAFQVDGSFVPKNNLEEAILLLMVLLKKCCNDKAEWDPSLMENFTFALSICGQSSMLARQVEELLPGIYPRCDRWNNLALCYSGAGNNKAALNLLRKSLNKNEKPNDILSLLIASKICSENFLLAGEGVEYATRAILNALGAYAHLKGVGLRFLGICLGRQAKIASSDQERTFLQTEALRALDEAITFESQNPDLLFELSFEYAEHHNMNAALQYAKKFIDATGGSVLNGWRLLALILSAQQRYLESEVVTDAALDETAKWEQGSLLRIKAKLKAAQSLPMDSVETYRFLLALIQAQRKCFGSFRNHSQIEGDNASEFEVWHGLANLYASLSHWRDTAICLEKARIFKPYSAPVLHTEGTMYEARGEIEEALGAYSNALSMDLGHVPCKVSVGALLWKRGSKSSCIARGFLSDALKREPTNRSAWYYLGMVHKEDGRLSDAAECFQAASMLDESEPIESFDSIV</sequence>
<accession>A0A0K9P4P5</accession>
<comment type="caution">
    <text evidence="2">The sequence shown here is derived from an EMBL/GenBank/DDBJ whole genome shotgun (WGS) entry which is preliminary data.</text>
</comment>
<dbReference type="Proteomes" id="UP000036987">
    <property type="component" value="Unassembled WGS sequence"/>
</dbReference>
<keyword evidence="1" id="KW-0802">TPR repeat</keyword>
<name>A0A0K9P4P5_ZOSMR</name>
<dbReference type="PROSITE" id="PS50005">
    <property type="entry name" value="TPR"/>
    <property type="match status" value="2"/>
</dbReference>
<dbReference type="SMART" id="SM00028">
    <property type="entry name" value="TPR"/>
    <property type="match status" value="5"/>
</dbReference>
<evidence type="ECO:0000313" key="3">
    <source>
        <dbReference type="Proteomes" id="UP000036987"/>
    </source>
</evidence>
<reference evidence="3" key="1">
    <citation type="journal article" date="2016" name="Nature">
        <title>The genome of the seagrass Zostera marina reveals angiosperm adaptation to the sea.</title>
        <authorList>
            <person name="Olsen J.L."/>
            <person name="Rouze P."/>
            <person name="Verhelst B."/>
            <person name="Lin Y.-C."/>
            <person name="Bayer T."/>
            <person name="Collen J."/>
            <person name="Dattolo E."/>
            <person name="De Paoli E."/>
            <person name="Dittami S."/>
            <person name="Maumus F."/>
            <person name="Michel G."/>
            <person name="Kersting A."/>
            <person name="Lauritano C."/>
            <person name="Lohaus R."/>
            <person name="Toepel M."/>
            <person name="Tonon T."/>
            <person name="Vanneste K."/>
            <person name="Amirebrahimi M."/>
            <person name="Brakel J."/>
            <person name="Bostroem C."/>
            <person name="Chovatia M."/>
            <person name="Grimwood J."/>
            <person name="Jenkins J.W."/>
            <person name="Jueterbock A."/>
            <person name="Mraz A."/>
            <person name="Stam W.T."/>
            <person name="Tice H."/>
            <person name="Bornberg-Bauer E."/>
            <person name="Green P.J."/>
            <person name="Pearson G.A."/>
            <person name="Procaccini G."/>
            <person name="Duarte C.M."/>
            <person name="Schmutz J."/>
            <person name="Reusch T.B.H."/>
            <person name="Van de Peer Y."/>
        </authorList>
    </citation>
    <scope>NUCLEOTIDE SEQUENCE [LARGE SCALE GENOMIC DNA]</scope>
    <source>
        <strain evidence="3">cv. Finnish</strain>
    </source>
</reference>
<dbReference type="EMBL" id="LFYR01001270">
    <property type="protein sequence ID" value="KMZ63135.1"/>
    <property type="molecule type" value="Genomic_DNA"/>
</dbReference>
<dbReference type="InterPro" id="IPR011990">
    <property type="entry name" value="TPR-like_helical_dom_sf"/>
</dbReference>
<dbReference type="STRING" id="29655.A0A0K9P4P5"/>
<feature type="repeat" description="TPR" evidence="1">
    <location>
        <begin position="604"/>
        <end position="637"/>
    </location>
</feature>
<protein>
    <submittedName>
        <fullName evidence="2">Tetratricopeptide repeat protein 7B</fullName>
    </submittedName>
</protein>
<proteinExistence type="predicted"/>
<dbReference type="PANTHER" id="PTHR44102:SF5">
    <property type="entry name" value="PROTEIN NPG1"/>
    <property type="match status" value="1"/>
</dbReference>
<dbReference type="AlphaFoldDB" id="A0A0K9P4P5"/>